<organism evidence="1 3">
    <name type="scientific">Mucilaginibacter rubeus</name>
    <dbReference type="NCBI Taxonomy" id="2027860"/>
    <lineage>
        <taxon>Bacteria</taxon>
        <taxon>Pseudomonadati</taxon>
        <taxon>Bacteroidota</taxon>
        <taxon>Sphingobacteriia</taxon>
        <taxon>Sphingobacteriales</taxon>
        <taxon>Sphingobacteriaceae</taxon>
        <taxon>Mucilaginibacter</taxon>
    </lineage>
</organism>
<keyword evidence="4" id="KW-1185">Reference proteome</keyword>
<dbReference type="Proteomes" id="UP000663940">
    <property type="component" value="Chromosome"/>
</dbReference>
<evidence type="ECO:0008006" key="5">
    <source>
        <dbReference type="Google" id="ProtNLM"/>
    </source>
</evidence>
<dbReference type="RefSeq" id="WP_112653442.1">
    <property type="nucleotide sequence ID" value="NZ_CP043451.1"/>
</dbReference>
<dbReference type="EMBL" id="CP071880">
    <property type="protein sequence ID" value="QTE51000.1"/>
    <property type="molecule type" value="Genomic_DNA"/>
</dbReference>
<proteinExistence type="predicted"/>
<accession>A0AAE6MKQ6</accession>
<name>A0AAE6MKQ6_9SPHI</name>
<sequence length="112" mass="12574">MNYALFQLNIHTHRQWAGKFCKSSCISGSGCDFPNLLTSGNLVSRDNLSAIPFHHETINKHLADLKRLGVIKGQGIRGSVKYYIDEGLFSQMAGEFTTLFDSIRLLEPKTKE</sequence>
<reference evidence="1 3" key="1">
    <citation type="submission" date="2019-08" db="EMBL/GenBank/DDBJ databases">
        <title>Comparative genome analysis confer to the adaptation heavy metal polluted environment.</title>
        <authorList>
            <person name="Li Y."/>
        </authorList>
    </citation>
    <scope>NUCLEOTIDE SEQUENCE [LARGE SCALE GENOMIC DNA]</scope>
    <source>
        <strain evidence="1 3">P2</strain>
    </source>
</reference>
<evidence type="ECO:0000313" key="2">
    <source>
        <dbReference type="EMBL" id="QTE51000.1"/>
    </source>
</evidence>
<dbReference type="Proteomes" id="UP000250557">
    <property type="component" value="Chromosome"/>
</dbReference>
<protein>
    <recommendedName>
        <fullName evidence="5">Transcriptional regulator</fullName>
    </recommendedName>
</protein>
<dbReference type="AlphaFoldDB" id="A0AAE6MKQ6"/>
<dbReference type="EMBL" id="CP043451">
    <property type="protein sequence ID" value="QEM06472.1"/>
    <property type="molecule type" value="Genomic_DNA"/>
</dbReference>
<gene>
    <name evidence="1" type="ORF">DIU31_024235</name>
    <name evidence="2" type="ORF">J3L21_03210</name>
</gene>
<evidence type="ECO:0000313" key="3">
    <source>
        <dbReference type="Proteomes" id="UP000250557"/>
    </source>
</evidence>
<evidence type="ECO:0000313" key="1">
    <source>
        <dbReference type="EMBL" id="QEM06472.1"/>
    </source>
</evidence>
<evidence type="ECO:0000313" key="4">
    <source>
        <dbReference type="Proteomes" id="UP000663940"/>
    </source>
</evidence>
<reference evidence="2 4" key="2">
    <citation type="submission" date="2021-03" db="EMBL/GenBank/DDBJ databases">
        <title>Mucilaginibacter strains isolated from gold and copper mining confer multi heavy-metal resistance.</title>
        <authorList>
            <person name="Li Y."/>
        </authorList>
    </citation>
    <scope>NUCLEOTIDE SEQUENCE [LARGE SCALE GENOMIC DNA]</scope>
    <source>
        <strain evidence="2 4">P2-4</strain>
    </source>
</reference>